<keyword evidence="2" id="KW-1133">Transmembrane helix</keyword>
<evidence type="ECO:0000313" key="5">
    <source>
        <dbReference type="Proteomes" id="UP001595998"/>
    </source>
</evidence>
<dbReference type="RefSeq" id="WP_380040281.1">
    <property type="nucleotide sequence ID" value="NZ_JBHSEH010000017.1"/>
</dbReference>
<name>A0ABV8XS03_9DEIO</name>
<dbReference type="Gene3D" id="3.30.370.10">
    <property type="entry name" value="Barstar-like"/>
    <property type="match status" value="1"/>
</dbReference>
<evidence type="ECO:0000313" key="4">
    <source>
        <dbReference type="EMBL" id="MFC4427115.1"/>
    </source>
</evidence>
<keyword evidence="2" id="KW-0472">Membrane</keyword>
<evidence type="ECO:0000256" key="2">
    <source>
        <dbReference type="SAM" id="Phobius"/>
    </source>
</evidence>
<dbReference type="InterPro" id="IPR000468">
    <property type="entry name" value="Barstar"/>
</dbReference>
<organism evidence="4 5">
    <name type="scientific">Deinococcus navajonensis</name>
    <dbReference type="NCBI Taxonomy" id="309884"/>
    <lineage>
        <taxon>Bacteria</taxon>
        <taxon>Thermotogati</taxon>
        <taxon>Deinococcota</taxon>
        <taxon>Deinococci</taxon>
        <taxon>Deinococcales</taxon>
        <taxon>Deinococcaceae</taxon>
        <taxon>Deinococcus</taxon>
    </lineage>
</organism>
<keyword evidence="2" id="KW-0812">Transmembrane</keyword>
<comment type="caution">
    <text evidence="4">The sequence shown here is derived from an EMBL/GenBank/DDBJ whole genome shotgun (WGS) entry which is preliminary data.</text>
</comment>
<sequence>MAKVTLDTSQIRDWETFHDVSMQAFGFPDFYGRNMDAWIDCLTYLDEGDGMSSVVLGSDELLSIHVPGFAIFAASLPDVASAFLACLAFTNQRYIERKGASRLSLMLE</sequence>
<evidence type="ECO:0000256" key="1">
    <source>
        <dbReference type="ARBA" id="ARBA00006845"/>
    </source>
</evidence>
<dbReference type="EMBL" id="JBHSEH010000017">
    <property type="protein sequence ID" value="MFC4427115.1"/>
    <property type="molecule type" value="Genomic_DNA"/>
</dbReference>
<accession>A0ABV8XS03</accession>
<dbReference type="InterPro" id="IPR035905">
    <property type="entry name" value="Barstar-like_sf"/>
</dbReference>
<dbReference type="Proteomes" id="UP001595998">
    <property type="component" value="Unassembled WGS sequence"/>
</dbReference>
<dbReference type="Pfam" id="PF01337">
    <property type="entry name" value="Barstar"/>
    <property type="match status" value="1"/>
</dbReference>
<protein>
    <submittedName>
        <fullName evidence="4">Barstar family protein</fullName>
    </submittedName>
</protein>
<dbReference type="SUPFAM" id="SSF52038">
    <property type="entry name" value="Barstar-related"/>
    <property type="match status" value="1"/>
</dbReference>
<comment type="similarity">
    <text evidence="1">Belongs to the barstar family.</text>
</comment>
<feature type="transmembrane region" description="Helical" evidence="2">
    <location>
        <begin position="69"/>
        <end position="89"/>
    </location>
</feature>
<gene>
    <name evidence="4" type="ORF">ACFOZ9_12930</name>
</gene>
<feature type="domain" description="Barstar (barnase inhibitor)" evidence="3">
    <location>
        <begin position="1"/>
        <end position="99"/>
    </location>
</feature>
<keyword evidence="5" id="KW-1185">Reference proteome</keyword>
<proteinExistence type="inferred from homology"/>
<evidence type="ECO:0000259" key="3">
    <source>
        <dbReference type="Pfam" id="PF01337"/>
    </source>
</evidence>
<reference evidence="5" key="1">
    <citation type="journal article" date="2019" name="Int. J. Syst. Evol. Microbiol.">
        <title>The Global Catalogue of Microorganisms (GCM) 10K type strain sequencing project: providing services to taxonomists for standard genome sequencing and annotation.</title>
        <authorList>
            <consortium name="The Broad Institute Genomics Platform"/>
            <consortium name="The Broad Institute Genome Sequencing Center for Infectious Disease"/>
            <person name="Wu L."/>
            <person name="Ma J."/>
        </authorList>
    </citation>
    <scope>NUCLEOTIDE SEQUENCE [LARGE SCALE GENOMIC DNA]</scope>
    <source>
        <strain evidence="5">CCUG 56029</strain>
    </source>
</reference>